<comment type="caution">
    <text evidence="1">The sequence shown here is derived from an EMBL/GenBank/DDBJ whole genome shotgun (WGS) entry which is preliminary data.</text>
</comment>
<accession>A0ABQ5NKG9</accession>
<dbReference type="EMBL" id="BRZA01000002">
    <property type="protein sequence ID" value="GLC88519.1"/>
    <property type="molecule type" value="Genomic_DNA"/>
</dbReference>
<organism evidence="1 2">
    <name type="scientific">Lysinibacillus piscis</name>
    <dbReference type="NCBI Taxonomy" id="2518931"/>
    <lineage>
        <taxon>Bacteria</taxon>
        <taxon>Bacillati</taxon>
        <taxon>Bacillota</taxon>
        <taxon>Bacilli</taxon>
        <taxon>Bacillales</taxon>
        <taxon>Bacillaceae</taxon>
        <taxon>Lysinibacillus</taxon>
    </lineage>
</organism>
<evidence type="ECO:0000313" key="1">
    <source>
        <dbReference type="EMBL" id="GLC88519.1"/>
    </source>
</evidence>
<gene>
    <name evidence="1" type="ORF">LYSBPC_16460</name>
</gene>
<reference evidence="1" key="1">
    <citation type="submission" date="2022-08" db="EMBL/GenBank/DDBJ databases">
        <title>Draft genome sequence of Lysinibacillus sp. strain KH24.</title>
        <authorList>
            <person name="Kanbe H."/>
            <person name="Itoh H."/>
        </authorList>
    </citation>
    <scope>NUCLEOTIDE SEQUENCE</scope>
    <source>
        <strain evidence="1">KH24</strain>
    </source>
</reference>
<protein>
    <submittedName>
        <fullName evidence="1">Uncharacterized protein</fullName>
    </submittedName>
</protein>
<keyword evidence="2" id="KW-1185">Reference proteome</keyword>
<proteinExistence type="predicted"/>
<evidence type="ECO:0000313" key="2">
    <source>
        <dbReference type="Proteomes" id="UP001065593"/>
    </source>
</evidence>
<sequence length="29" mass="3073">MLFLTAGVIMITLILGALISVELSESIHS</sequence>
<name>A0ABQ5NKG9_9BACI</name>
<dbReference type="Proteomes" id="UP001065593">
    <property type="component" value="Unassembled WGS sequence"/>
</dbReference>